<dbReference type="SUPFAM" id="SSF48113">
    <property type="entry name" value="Heme-dependent peroxidases"/>
    <property type="match status" value="1"/>
</dbReference>
<proteinExistence type="predicted"/>
<evidence type="ECO:0000256" key="1">
    <source>
        <dbReference type="ARBA" id="ARBA00001913"/>
    </source>
</evidence>
<evidence type="ECO:0000256" key="9">
    <source>
        <dbReference type="ARBA" id="ARBA00022964"/>
    </source>
</evidence>
<evidence type="ECO:0000256" key="14">
    <source>
        <dbReference type="PIRSR" id="PIRSR619791-2"/>
    </source>
</evidence>
<comment type="caution">
    <text evidence="15">The sequence shown here is derived from an EMBL/GenBank/DDBJ whole genome shotgun (WGS) entry which is preliminary data.</text>
</comment>
<dbReference type="GO" id="GO:0020037">
    <property type="term" value="F:heme binding"/>
    <property type="evidence" value="ECO:0007669"/>
    <property type="project" value="InterPro"/>
</dbReference>
<evidence type="ECO:0000256" key="6">
    <source>
        <dbReference type="ARBA" id="ARBA00022767"/>
    </source>
</evidence>
<dbReference type="AlphaFoldDB" id="A0A014PL07"/>
<dbReference type="PANTHER" id="PTHR11903:SF11">
    <property type="entry name" value="ALPHA-DIOXYGENASE 1"/>
    <property type="match status" value="1"/>
</dbReference>
<keyword evidence="11 14" id="KW-0408">Iron</keyword>
<dbReference type="InterPro" id="IPR034815">
    <property type="entry name" value="A_dioxygenase"/>
</dbReference>
<evidence type="ECO:0000256" key="3">
    <source>
        <dbReference type="ARBA" id="ARBA00022559"/>
    </source>
</evidence>
<keyword evidence="10" id="KW-0560">Oxidoreductase</keyword>
<dbReference type="GO" id="GO:0006633">
    <property type="term" value="P:fatty acid biosynthetic process"/>
    <property type="evidence" value="ECO:0007669"/>
    <property type="project" value="UniProtKB-KW"/>
</dbReference>
<dbReference type="GO" id="GO:0004601">
    <property type="term" value="F:peroxidase activity"/>
    <property type="evidence" value="ECO:0007669"/>
    <property type="project" value="UniProtKB-KW"/>
</dbReference>
<keyword evidence="5 14" id="KW-0479">Metal-binding</keyword>
<evidence type="ECO:0000256" key="2">
    <source>
        <dbReference type="ARBA" id="ARBA00022516"/>
    </source>
</evidence>
<dbReference type="InterPro" id="IPR050783">
    <property type="entry name" value="Oxylipin_biosynth_metab"/>
</dbReference>
<keyword evidence="13" id="KW-0275">Fatty acid biosynthesis</keyword>
<dbReference type="InterPro" id="IPR010255">
    <property type="entry name" value="Haem_peroxidase_sf"/>
</dbReference>
<sequence length="615" mass="69285">MPGQLPPYRPSLIDRVLAKAFGIINKVVPWYKFPGIIGTLNLEAIRTTLRRNNLHDGYPPGHAVVSMAEPEPMDERFLHARNSDGKYNSLTMPRMGCAGMRFGRQFPREYCRKPTEEELWNPNPRVISERFMKRREGGFIPATTLNLLAAAWIQFQTHDWMAHEKAHDSYDVPLPEGDGWPGGRMELLKTQPDEILDASDIETPGYKNVNTAWWDGSQIYGSSEVETERLRTAHEDGKLRQISYDAAGVPLTGFVDNWWFGLHILHSLFVLEHNAICDRLRRAYPDWNGTDIFDTARLVNCALMAKIHTVEWTPAVLGHPALQIGMNANWWGLAGETLTNLVGRLSKTSEIISGIPGSPTELFGVPYSLTEEFVSVYRMHPLIPGNVAFFNCATGAHHSTVPIKDIIFHQAPAPFKTGLDLSDAFYSFGINYAGAITNNNYPDFLRSLHTPDGQVRDLGTVDILRDRERGVPRYNQFRRLLGMSAPETFEQLTGGNNELAQELRDVYGDIELVDTLVGSHSEPLIKGFGFSETAFRVFILMASNRLKSDRFFAGSWNAQTYTEEGLHWVQHTTMKDILRRHCPELGPVLDQSENVFAPWTKLPKSKAYGGIETNA</sequence>
<keyword evidence="9" id="KW-0223">Dioxygenase</keyword>
<dbReference type="GO" id="GO:0031408">
    <property type="term" value="P:oxylipin biosynthetic process"/>
    <property type="evidence" value="ECO:0007669"/>
    <property type="project" value="UniProtKB-KW"/>
</dbReference>
<dbReference type="PROSITE" id="PS50292">
    <property type="entry name" value="PEROXIDASE_3"/>
    <property type="match status" value="1"/>
</dbReference>
<keyword evidence="2" id="KW-0444">Lipid biosynthesis</keyword>
<comment type="cofactor">
    <cofactor evidence="1">
        <name>Ca(2+)</name>
        <dbReference type="ChEBI" id="CHEBI:29108"/>
    </cofactor>
</comment>
<keyword evidence="8" id="KW-0276">Fatty acid metabolism</keyword>
<dbReference type="Proteomes" id="UP000030151">
    <property type="component" value="Unassembled WGS sequence"/>
</dbReference>
<dbReference type="Gene3D" id="1.10.640.10">
    <property type="entry name" value="Haem peroxidase domain superfamily, animal type"/>
    <property type="match status" value="1"/>
</dbReference>
<dbReference type="OrthoDB" id="823504at2759"/>
<reference evidence="15 16" key="1">
    <citation type="submission" date="2014-02" db="EMBL/GenBank/DDBJ databases">
        <title>The genome sequence of the entomopathogenic fungus Metarhizium robertsii ARSEF 2575.</title>
        <authorList>
            <person name="Giuliano Garisto Donzelli B."/>
            <person name="Roe B.A."/>
            <person name="Macmil S.L."/>
            <person name="Krasnoff S.B."/>
            <person name="Gibson D.M."/>
        </authorList>
    </citation>
    <scope>NUCLEOTIDE SEQUENCE [LARGE SCALE GENOMIC DNA]</scope>
    <source>
        <strain evidence="15 16">ARSEF 2575</strain>
    </source>
</reference>
<accession>A0A014PL07</accession>
<dbReference type="PRINTS" id="PR00457">
    <property type="entry name" value="ANPEROXIDASE"/>
</dbReference>
<evidence type="ECO:0000313" key="16">
    <source>
        <dbReference type="Proteomes" id="UP000030151"/>
    </source>
</evidence>
<feature type="binding site" description="axial binding residue" evidence="14">
    <location>
        <position position="380"/>
    </location>
    <ligand>
        <name>heme b</name>
        <dbReference type="ChEBI" id="CHEBI:60344"/>
    </ligand>
    <ligandPart>
        <name>Fe</name>
        <dbReference type="ChEBI" id="CHEBI:18248"/>
    </ligandPart>
</feature>
<keyword evidence="6" id="KW-0925">Oxylipin biosynthesis</keyword>
<evidence type="ECO:0000256" key="5">
    <source>
        <dbReference type="ARBA" id="ARBA00022723"/>
    </source>
</evidence>
<keyword evidence="7" id="KW-0611">Plant defense</keyword>
<gene>
    <name evidence="15" type="ORF">X797_010237</name>
</gene>
<evidence type="ECO:0000256" key="11">
    <source>
        <dbReference type="ARBA" id="ARBA00023004"/>
    </source>
</evidence>
<evidence type="ECO:0000256" key="10">
    <source>
        <dbReference type="ARBA" id="ARBA00023002"/>
    </source>
</evidence>
<dbReference type="HOGENOM" id="CLU_033051_0_0_1"/>
<dbReference type="GO" id="GO:0016702">
    <property type="term" value="F:oxidoreductase activity, acting on single donors with incorporation of molecular oxygen, incorporation of two atoms of oxygen"/>
    <property type="evidence" value="ECO:0007669"/>
    <property type="project" value="TreeGrafter"/>
</dbReference>
<dbReference type="PANTHER" id="PTHR11903">
    <property type="entry name" value="PROSTAGLANDIN G/H SYNTHASE"/>
    <property type="match status" value="1"/>
</dbReference>
<keyword evidence="12" id="KW-0443">Lipid metabolism</keyword>
<dbReference type="InterPro" id="IPR019791">
    <property type="entry name" value="Haem_peroxidase_animal"/>
</dbReference>
<dbReference type="GO" id="GO:0006979">
    <property type="term" value="P:response to oxidative stress"/>
    <property type="evidence" value="ECO:0007669"/>
    <property type="project" value="InterPro"/>
</dbReference>
<name>A0A014PL07_9HYPO</name>
<protein>
    <submittedName>
        <fullName evidence="15">Animal-heme peroxidase domain protein</fullName>
    </submittedName>
</protein>
<evidence type="ECO:0000256" key="4">
    <source>
        <dbReference type="ARBA" id="ARBA00022617"/>
    </source>
</evidence>
<dbReference type="InterPro" id="IPR037120">
    <property type="entry name" value="Haem_peroxidase_sf_animal"/>
</dbReference>
<dbReference type="GO" id="GO:0006952">
    <property type="term" value="P:defense response"/>
    <property type="evidence" value="ECO:0007669"/>
    <property type="project" value="UniProtKB-KW"/>
</dbReference>
<dbReference type="EMBL" id="JELW01000046">
    <property type="protein sequence ID" value="EXU96693.1"/>
    <property type="molecule type" value="Genomic_DNA"/>
</dbReference>
<evidence type="ECO:0000256" key="7">
    <source>
        <dbReference type="ARBA" id="ARBA00022821"/>
    </source>
</evidence>
<evidence type="ECO:0000313" key="15">
    <source>
        <dbReference type="EMBL" id="EXU96693.1"/>
    </source>
</evidence>
<keyword evidence="3 15" id="KW-0575">Peroxidase</keyword>
<evidence type="ECO:0000256" key="13">
    <source>
        <dbReference type="ARBA" id="ARBA00023160"/>
    </source>
</evidence>
<dbReference type="CDD" id="cd09818">
    <property type="entry name" value="PIOX_like"/>
    <property type="match status" value="1"/>
</dbReference>
<organism evidence="15 16">
    <name type="scientific">Metarhizium robertsii</name>
    <dbReference type="NCBI Taxonomy" id="568076"/>
    <lineage>
        <taxon>Eukaryota</taxon>
        <taxon>Fungi</taxon>
        <taxon>Dikarya</taxon>
        <taxon>Ascomycota</taxon>
        <taxon>Pezizomycotina</taxon>
        <taxon>Sordariomycetes</taxon>
        <taxon>Hypocreomycetidae</taxon>
        <taxon>Hypocreales</taxon>
        <taxon>Clavicipitaceae</taxon>
        <taxon>Metarhizium</taxon>
    </lineage>
</organism>
<dbReference type="eggNOG" id="KOG2408">
    <property type="taxonomic scope" value="Eukaryota"/>
</dbReference>
<dbReference type="Pfam" id="PF03098">
    <property type="entry name" value="An_peroxidase"/>
    <property type="match status" value="1"/>
</dbReference>
<keyword evidence="4 14" id="KW-0349">Heme</keyword>
<dbReference type="GO" id="GO:0046872">
    <property type="term" value="F:metal ion binding"/>
    <property type="evidence" value="ECO:0007669"/>
    <property type="project" value="UniProtKB-KW"/>
</dbReference>
<evidence type="ECO:0000256" key="12">
    <source>
        <dbReference type="ARBA" id="ARBA00023098"/>
    </source>
</evidence>
<evidence type="ECO:0000256" key="8">
    <source>
        <dbReference type="ARBA" id="ARBA00022832"/>
    </source>
</evidence>